<dbReference type="AlphaFoldDB" id="A0A316YJ98"/>
<reference evidence="13 14" key="1">
    <citation type="journal article" date="2018" name="Mol. Biol. Evol.">
        <title>Broad Genomic Sampling Reveals a Smut Pathogenic Ancestry of the Fungal Clade Ustilaginomycotina.</title>
        <authorList>
            <person name="Kijpornyongpan T."/>
            <person name="Mondo S.J."/>
            <person name="Barry K."/>
            <person name="Sandor L."/>
            <person name="Lee J."/>
            <person name="Lipzen A."/>
            <person name="Pangilinan J."/>
            <person name="LaButti K."/>
            <person name="Hainaut M."/>
            <person name="Henrissat B."/>
            <person name="Grigoriev I.V."/>
            <person name="Spatafora J.W."/>
            <person name="Aime M.C."/>
        </authorList>
    </citation>
    <scope>NUCLEOTIDE SEQUENCE [LARGE SCALE GENOMIC DNA]</scope>
    <source>
        <strain evidence="13 14">MCA 4198</strain>
    </source>
</reference>
<keyword evidence="4 9" id="KW-0812">Transmembrane</keyword>
<keyword evidence="5" id="KW-0677">Repeat</keyword>
<feature type="repeat" description="Solcar" evidence="9">
    <location>
        <begin position="133"/>
        <end position="234"/>
    </location>
</feature>
<feature type="transmembrane region" description="Helical" evidence="12">
    <location>
        <begin position="134"/>
        <end position="153"/>
    </location>
</feature>
<proteinExistence type="inferred from homology"/>
<keyword evidence="14" id="KW-1185">Reference proteome</keyword>
<dbReference type="PANTHER" id="PTHR45624:SF10">
    <property type="entry name" value="SLC (SOLUTE CARRIER) HOMOLOG"/>
    <property type="match status" value="1"/>
</dbReference>
<evidence type="ECO:0000256" key="4">
    <source>
        <dbReference type="ARBA" id="ARBA00022692"/>
    </source>
</evidence>
<evidence type="ECO:0000256" key="9">
    <source>
        <dbReference type="PROSITE-ProRule" id="PRU00282"/>
    </source>
</evidence>
<dbReference type="InterPro" id="IPR002067">
    <property type="entry name" value="MCP"/>
</dbReference>
<name>A0A316YJ98_9BASI</name>
<feature type="repeat" description="Solcar" evidence="9">
    <location>
        <begin position="8"/>
        <end position="121"/>
    </location>
</feature>
<feature type="compositionally biased region" description="Low complexity" evidence="11">
    <location>
        <begin position="48"/>
        <end position="62"/>
    </location>
</feature>
<evidence type="ECO:0000313" key="14">
    <source>
        <dbReference type="Proteomes" id="UP000245768"/>
    </source>
</evidence>
<dbReference type="GO" id="GO:0031966">
    <property type="term" value="C:mitochondrial membrane"/>
    <property type="evidence" value="ECO:0007669"/>
    <property type="project" value="UniProtKB-SubCell"/>
</dbReference>
<dbReference type="Proteomes" id="UP000245768">
    <property type="component" value="Unassembled WGS sequence"/>
</dbReference>
<dbReference type="InterPro" id="IPR050567">
    <property type="entry name" value="Mitochondrial_Carrier"/>
</dbReference>
<organism evidence="13 14">
    <name type="scientific">Acaromyces ingoldii</name>
    <dbReference type="NCBI Taxonomy" id="215250"/>
    <lineage>
        <taxon>Eukaryota</taxon>
        <taxon>Fungi</taxon>
        <taxon>Dikarya</taxon>
        <taxon>Basidiomycota</taxon>
        <taxon>Ustilaginomycotina</taxon>
        <taxon>Exobasidiomycetes</taxon>
        <taxon>Exobasidiales</taxon>
        <taxon>Cryptobasidiaceae</taxon>
        <taxon>Acaromyces</taxon>
    </lineage>
</organism>
<dbReference type="PANTHER" id="PTHR45624">
    <property type="entry name" value="MITOCHONDRIAL BASIC AMINO ACIDS TRANSPORTER-RELATED"/>
    <property type="match status" value="1"/>
</dbReference>
<evidence type="ECO:0000256" key="1">
    <source>
        <dbReference type="ARBA" id="ARBA00004225"/>
    </source>
</evidence>
<comment type="subcellular location">
    <subcellularLocation>
        <location evidence="1">Mitochondrion membrane</location>
        <topology evidence="1">Multi-pass membrane protein</topology>
    </subcellularLocation>
</comment>
<dbReference type="Pfam" id="PF00153">
    <property type="entry name" value="Mito_carr"/>
    <property type="match status" value="3"/>
</dbReference>
<feature type="transmembrane region" description="Helical" evidence="12">
    <location>
        <begin position="102"/>
        <end position="122"/>
    </location>
</feature>
<dbReference type="SUPFAM" id="SSF103506">
    <property type="entry name" value="Mitochondrial carrier"/>
    <property type="match status" value="1"/>
</dbReference>
<keyword evidence="3 10" id="KW-0813">Transport</keyword>
<protein>
    <submittedName>
        <fullName evidence="13">Mitochondrial carrier</fullName>
    </submittedName>
</protein>
<dbReference type="PRINTS" id="PR00926">
    <property type="entry name" value="MITOCARRIER"/>
</dbReference>
<evidence type="ECO:0000256" key="6">
    <source>
        <dbReference type="ARBA" id="ARBA00022989"/>
    </source>
</evidence>
<dbReference type="InterPro" id="IPR023395">
    <property type="entry name" value="MCP_dom_sf"/>
</dbReference>
<keyword evidence="8 9" id="KW-0472">Membrane</keyword>
<sequence>MAEGVTPPSALVDFVAGTVAGIASLVAGHPFDTVKTRLQAQAQETKGSSARPSAPTTSTTPLLLQNGVADGRRYRSALDALRTIVREESVTGLFKGITSPMLGVAAMNASVFGVYGIALRFLESREPTMKEPTSLMHIFLAGCASGVVTALITSPIDLIKIRQQLSFPASGATPSTAASVVQRPPTAEPRTIDVVRDIWKKGGLRGLYRGFGCTCIRDLGYGPYFLAYEVFNRALLSLHDGRDGQPRRLTSLELALSGGLAGLVGWLSTFGADVVKTRVQATDAPPSSWSSSLWPPKSAFARAAAQTYREGGSKAFLAGVGPTIVRALPVNAVLFITFESTRDALQKWGL</sequence>
<dbReference type="InterPro" id="IPR018108">
    <property type="entry name" value="MCP_transmembrane"/>
</dbReference>
<evidence type="ECO:0000256" key="2">
    <source>
        <dbReference type="ARBA" id="ARBA00006375"/>
    </source>
</evidence>
<evidence type="ECO:0000256" key="7">
    <source>
        <dbReference type="ARBA" id="ARBA00023128"/>
    </source>
</evidence>
<dbReference type="RefSeq" id="XP_025374993.1">
    <property type="nucleotide sequence ID" value="XM_025522604.1"/>
</dbReference>
<evidence type="ECO:0000313" key="13">
    <source>
        <dbReference type="EMBL" id="PWN87795.1"/>
    </source>
</evidence>
<comment type="similarity">
    <text evidence="2 10">Belongs to the mitochondrial carrier (TC 2.A.29) family.</text>
</comment>
<keyword evidence="6 12" id="KW-1133">Transmembrane helix</keyword>
<evidence type="ECO:0000256" key="10">
    <source>
        <dbReference type="RuleBase" id="RU000488"/>
    </source>
</evidence>
<keyword evidence="7" id="KW-0496">Mitochondrion</keyword>
<dbReference type="OrthoDB" id="14252at2759"/>
<evidence type="ECO:0000256" key="3">
    <source>
        <dbReference type="ARBA" id="ARBA00022448"/>
    </source>
</evidence>
<dbReference type="GO" id="GO:0022857">
    <property type="term" value="F:transmembrane transporter activity"/>
    <property type="evidence" value="ECO:0007669"/>
    <property type="project" value="TreeGrafter"/>
</dbReference>
<dbReference type="InParanoid" id="A0A316YJ98"/>
<evidence type="ECO:0000256" key="5">
    <source>
        <dbReference type="ARBA" id="ARBA00022737"/>
    </source>
</evidence>
<dbReference type="Gene3D" id="1.50.40.10">
    <property type="entry name" value="Mitochondrial carrier domain"/>
    <property type="match status" value="2"/>
</dbReference>
<dbReference type="PROSITE" id="PS50920">
    <property type="entry name" value="SOLCAR"/>
    <property type="match status" value="3"/>
</dbReference>
<evidence type="ECO:0000256" key="11">
    <source>
        <dbReference type="SAM" id="MobiDB-lite"/>
    </source>
</evidence>
<dbReference type="GeneID" id="37044520"/>
<dbReference type="EMBL" id="KZ819639">
    <property type="protein sequence ID" value="PWN87795.1"/>
    <property type="molecule type" value="Genomic_DNA"/>
</dbReference>
<feature type="region of interest" description="Disordered" evidence="11">
    <location>
        <begin position="40"/>
        <end position="62"/>
    </location>
</feature>
<gene>
    <name evidence="13" type="ORF">FA10DRAFT_269078</name>
</gene>
<feature type="repeat" description="Solcar" evidence="9">
    <location>
        <begin position="249"/>
        <end position="344"/>
    </location>
</feature>
<accession>A0A316YJ98</accession>
<evidence type="ECO:0000256" key="8">
    <source>
        <dbReference type="ARBA" id="ARBA00023136"/>
    </source>
</evidence>
<evidence type="ECO:0000256" key="12">
    <source>
        <dbReference type="SAM" id="Phobius"/>
    </source>
</evidence>